<keyword evidence="6 12" id="KW-0862">Zinc</keyword>
<dbReference type="PRINTS" id="PR00975">
    <property type="entry name" value="RIBOSOMALS19"/>
</dbReference>
<protein>
    <recommendedName>
        <fullName evidence="4 14">Carbonic anhydrase</fullName>
        <ecNumber evidence="3 14">4.2.1.1</ecNumber>
    </recommendedName>
    <alternativeName>
        <fullName evidence="10 14">Carbonate dehydratase</fullName>
    </alternativeName>
</protein>
<proteinExistence type="inferred from homology"/>
<name>A0A9W8CQR5_9FUNG</name>
<dbReference type="GO" id="GO:0034599">
    <property type="term" value="P:cellular response to oxidative stress"/>
    <property type="evidence" value="ECO:0007669"/>
    <property type="project" value="TreeGrafter"/>
</dbReference>
<evidence type="ECO:0000256" key="14">
    <source>
        <dbReference type="RuleBase" id="RU003956"/>
    </source>
</evidence>
<dbReference type="Proteomes" id="UP001149813">
    <property type="component" value="Unassembled WGS sequence"/>
</dbReference>
<evidence type="ECO:0000256" key="2">
    <source>
        <dbReference type="ARBA" id="ARBA00007345"/>
    </source>
</evidence>
<dbReference type="SMART" id="SM00947">
    <property type="entry name" value="Pro_CA"/>
    <property type="match status" value="1"/>
</dbReference>
<dbReference type="SUPFAM" id="SSF53056">
    <property type="entry name" value="beta-carbonic anhydrase, cab"/>
    <property type="match status" value="1"/>
</dbReference>
<dbReference type="GO" id="GO:0008270">
    <property type="term" value="F:zinc ion binding"/>
    <property type="evidence" value="ECO:0007669"/>
    <property type="project" value="UniProtKB-UniRule"/>
</dbReference>
<feature type="binding site" evidence="12">
    <location>
        <position position="201"/>
    </location>
    <ligand>
        <name>Zn(2+)</name>
        <dbReference type="ChEBI" id="CHEBI:29105"/>
    </ligand>
</feature>
<dbReference type="PROSITE" id="PS00705">
    <property type="entry name" value="PROK_CO2_ANHYDRASE_2"/>
    <property type="match status" value="1"/>
</dbReference>
<dbReference type="GO" id="GO:0006412">
    <property type="term" value="P:translation"/>
    <property type="evidence" value="ECO:0007669"/>
    <property type="project" value="InterPro"/>
</dbReference>
<dbReference type="GO" id="GO:0004089">
    <property type="term" value="F:carbonate dehydratase activity"/>
    <property type="evidence" value="ECO:0007669"/>
    <property type="project" value="UniProtKB-UniRule"/>
</dbReference>
<dbReference type="InterPro" id="IPR020934">
    <property type="entry name" value="Ribosomal_uS19_CS"/>
</dbReference>
<evidence type="ECO:0000256" key="11">
    <source>
        <dbReference type="ARBA" id="ARBA00048348"/>
    </source>
</evidence>
<gene>
    <name evidence="15" type="ORF">LPJ53_005244</name>
</gene>
<comment type="similarity">
    <text evidence="1 14">Belongs to the beta-class carbonic anhydrase family.</text>
</comment>
<dbReference type="InterPro" id="IPR002222">
    <property type="entry name" value="Ribosomal_uS19"/>
</dbReference>
<evidence type="ECO:0000256" key="7">
    <source>
        <dbReference type="ARBA" id="ARBA00022980"/>
    </source>
</evidence>
<dbReference type="HAMAP" id="MF_00531">
    <property type="entry name" value="Ribosomal_uS19"/>
    <property type="match status" value="1"/>
</dbReference>
<dbReference type="GO" id="GO:1990904">
    <property type="term" value="C:ribonucleoprotein complex"/>
    <property type="evidence" value="ECO:0007669"/>
    <property type="project" value="UniProtKB-KW"/>
</dbReference>
<dbReference type="EC" id="4.2.1.1" evidence="3 14"/>
<evidence type="ECO:0000256" key="8">
    <source>
        <dbReference type="ARBA" id="ARBA00023239"/>
    </source>
</evidence>
<dbReference type="InterPro" id="IPR015892">
    <property type="entry name" value="Carbonic_anhydrase_CS"/>
</dbReference>
<dbReference type="SUPFAM" id="SSF54570">
    <property type="entry name" value="Ribosomal protein S19"/>
    <property type="match status" value="1"/>
</dbReference>
<reference evidence="15" key="1">
    <citation type="submission" date="2022-07" db="EMBL/GenBank/DDBJ databases">
        <title>Phylogenomic reconstructions and comparative analyses of Kickxellomycotina fungi.</title>
        <authorList>
            <person name="Reynolds N.K."/>
            <person name="Stajich J.E."/>
            <person name="Barry K."/>
            <person name="Grigoriev I.V."/>
            <person name="Crous P."/>
            <person name="Smith M.E."/>
        </authorList>
    </citation>
    <scope>NUCLEOTIDE SEQUENCE</scope>
    <source>
        <strain evidence="15">NBRC 32514</strain>
    </source>
</reference>
<dbReference type="AlphaFoldDB" id="A0A9W8CQR5"/>
<dbReference type="PANTHER" id="PTHR11002">
    <property type="entry name" value="CARBONIC ANHYDRASE"/>
    <property type="match status" value="1"/>
</dbReference>
<comment type="catalytic activity">
    <reaction evidence="11 14">
        <text>hydrogencarbonate + H(+) = CO2 + H2O</text>
        <dbReference type="Rhea" id="RHEA:10748"/>
        <dbReference type="ChEBI" id="CHEBI:15377"/>
        <dbReference type="ChEBI" id="CHEBI:15378"/>
        <dbReference type="ChEBI" id="CHEBI:16526"/>
        <dbReference type="ChEBI" id="CHEBI:17544"/>
        <dbReference type="EC" id="4.2.1.1"/>
    </reaction>
</comment>
<evidence type="ECO:0000256" key="4">
    <source>
        <dbReference type="ARBA" id="ARBA00014628"/>
    </source>
</evidence>
<keyword evidence="8 14" id="KW-0456">Lyase</keyword>
<keyword evidence="16" id="KW-1185">Reference proteome</keyword>
<dbReference type="Gene3D" id="3.40.1050.10">
    <property type="entry name" value="Carbonic anhydrase"/>
    <property type="match status" value="1"/>
</dbReference>
<dbReference type="FunFam" id="3.40.1050.10:FF:000001">
    <property type="entry name" value="Carbonic anhydrase"/>
    <property type="match status" value="1"/>
</dbReference>
<evidence type="ECO:0000256" key="10">
    <source>
        <dbReference type="ARBA" id="ARBA00031969"/>
    </source>
</evidence>
<comment type="similarity">
    <text evidence="2 13">Belongs to the universal ribosomal protein uS19 family.</text>
</comment>
<sequence length="315" mass="35490">MHASLVTRARSVWKGPFFVHFPNLQESIRSGTPIKTMARACTIMPNMVNAKFLVHNGKDYLPVRVTEDMVGRKLGEFSHTRKSFSYRLTKNKYKMMANQVQGNNNSINCVIENNKNWAAEIQAKNPDFFVNLAKGQSPKLLWIGCSDSRMAVDVLTQTKPGDIFIHRNIANRIPSEDLNVLSVIEYAVKHLRVEHVVVAGHTSCGGVKAAMSNDSVGILDHWLRPIKDLYLANEEEINSLPEESRVDRLGELNVIQGVNTVSKLPVVHEAWKEGRELYVHGWMLQLHTGLLKDLDISVSGPKQVENIYKLSTSQH</sequence>
<evidence type="ECO:0000256" key="5">
    <source>
        <dbReference type="ARBA" id="ARBA00022723"/>
    </source>
</evidence>
<feature type="binding site" evidence="12">
    <location>
        <position position="145"/>
    </location>
    <ligand>
        <name>Zn(2+)</name>
        <dbReference type="ChEBI" id="CHEBI:29105"/>
    </ligand>
</feature>
<dbReference type="GO" id="GO:0003723">
    <property type="term" value="F:RNA binding"/>
    <property type="evidence" value="ECO:0007669"/>
    <property type="project" value="InterPro"/>
</dbReference>
<dbReference type="GO" id="GO:0015976">
    <property type="term" value="P:carbon utilization"/>
    <property type="evidence" value="ECO:0007669"/>
    <property type="project" value="InterPro"/>
</dbReference>
<accession>A0A9W8CQR5</accession>
<evidence type="ECO:0000256" key="12">
    <source>
        <dbReference type="PIRSR" id="PIRSR601765-1"/>
    </source>
</evidence>
<dbReference type="InterPro" id="IPR036874">
    <property type="entry name" value="Carbonic_anhydrase_sf"/>
</dbReference>
<dbReference type="GO" id="GO:0005840">
    <property type="term" value="C:ribosome"/>
    <property type="evidence" value="ECO:0007669"/>
    <property type="project" value="UniProtKB-KW"/>
</dbReference>
<keyword evidence="5 12" id="KW-0479">Metal-binding</keyword>
<evidence type="ECO:0000313" key="15">
    <source>
        <dbReference type="EMBL" id="KAJ1720087.1"/>
    </source>
</evidence>
<dbReference type="OrthoDB" id="10248475at2759"/>
<evidence type="ECO:0000256" key="6">
    <source>
        <dbReference type="ARBA" id="ARBA00022833"/>
    </source>
</evidence>
<evidence type="ECO:0000256" key="13">
    <source>
        <dbReference type="RuleBase" id="RU003485"/>
    </source>
</evidence>
<dbReference type="PANTHER" id="PTHR11002:SF76">
    <property type="entry name" value="CARBONIC ANHYDRASE"/>
    <property type="match status" value="1"/>
</dbReference>
<dbReference type="Pfam" id="PF00203">
    <property type="entry name" value="Ribosomal_S19"/>
    <property type="match status" value="1"/>
</dbReference>
<keyword evidence="9 13" id="KW-0687">Ribonucleoprotein</keyword>
<evidence type="ECO:0000313" key="16">
    <source>
        <dbReference type="Proteomes" id="UP001149813"/>
    </source>
</evidence>
<comment type="function">
    <text evidence="14">Reversible hydration of carbon dioxide.</text>
</comment>
<dbReference type="GO" id="GO:0071244">
    <property type="term" value="P:cellular response to carbon dioxide"/>
    <property type="evidence" value="ECO:0007669"/>
    <property type="project" value="TreeGrafter"/>
</dbReference>
<evidence type="ECO:0000256" key="3">
    <source>
        <dbReference type="ARBA" id="ARBA00012925"/>
    </source>
</evidence>
<feature type="binding site" evidence="12">
    <location>
        <position position="147"/>
    </location>
    <ligand>
        <name>Zn(2+)</name>
        <dbReference type="ChEBI" id="CHEBI:29105"/>
    </ligand>
</feature>
<comment type="cofactor">
    <cofactor evidence="12">
        <name>Zn(2+)</name>
        <dbReference type="ChEBI" id="CHEBI:29105"/>
    </cofactor>
    <text evidence="12">Binds 1 zinc ion per subunit.</text>
</comment>
<dbReference type="CDD" id="cd00883">
    <property type="entry name" value="beta_CA_cladeA"/>
    <property type="match status" value="1"/>
</dbReference>
<dbReference type="InterPro" id="IPR001765">
    <property type="entry name" value="Carbonic_anhydrase"/>
</dbReference>
<dbReference type="Gene3D" id="3.30.860.10">
    <property type="entry name" value="30s Ribosomal Protein S19, Chain A"/>
    <property type="match status" value="1"/>
</dbReference>
<dbReference type="Pfam" id="PF00484">
    <property type="entry name" value="Pro_CA"/>
    <property type="match status" value="1"/>
</dbReference>
<evidence type="ECO:0000256" key="1">
    <source>
        <dbReference type="ARBA" id="ARBA00006217"/>
    </source>
</evidence>
<organism evidence="15 16">
    <name type="scientific">Coemansia erecta</name>
    <dbReference type="NCBI Taxonomy" id="147472"/>
    <lineage>
        <taxon>Eukaryota</taxon>
        <taxon>Fungi</taxon>
        <taxon>Fungi incertae sedis</taxon>
        <taxon>Zoopagomycota</taxon>
        <taxon>Kickxellomycotina</taxon>
        <taxon>Kickxellomycetes</taxon>
        <taxon>Kickxellales</taxon>
        <taxon>Kickxellaceae</taxon>
        <taxon>Coemansia</taxon>
    </lineage>
</organism>
<evidence type="ECO:0000256" key="9">
    <source>
        <dbReference type="ARBA" id="ARBA00023274"/>
    </source>
</evidence>
<dbReference type="GO" id="GO:0003735">
    <property type="term" value="F:structural constituent of ribosome"/>
    <property type="evidence" value="ECO:0007669"/>
    <property type="project" value="InterPro"/>
</dbReference>
<feature type="binding site" evidence="12">
    <location>
        <position position="204"/>
    </location>
    <ligand>
        <name>Zn(2+)</name>
        <dbReference type="ChEBI" id="CHEBI:29105"/>
    </ligand>
</feature>
<keyword evidence="7 13" id="KW-0689">Ribosomal protein</keyword>
<dbReference type="InterPro" id="IPR023575">
    <property type="entry name" value="Ribosomal_uS19_SF"/>
</dbReference>
<comment type="caution">
    <text evidence="15">The sequence shown here is derived from an EMBL/GenBank/DDBJ whole genome shotgun (WGS) entry which is preliminary data.</text>
</comment>
<dbReference type="PROSITE" id="PS00323">
    <property type="entry name" value="RIBOSOMAL_S19"/>
    <property type="match status" value="1"/>
</dbReference>
<dbReference type="EMBL" id="JANBOJ010000299">
    <property type="protein sequence ID" value="KAJ1720087.1"/>
    <property type="molecule type" value="Genomic_DNA"/>
</dbReference>